<dbReference type="AlphaFoldDB" id="A0A183P7I3"/>
<name>A0A183P7I3_9TREM</name>
<evidence type="ECO:0000313" key="2">
    <source>
        <dbReference type="Proteomes" id="UP000269396"/>
    </source>
</evidence>
<organism evidence="1 2">
    <name type="scientific">Schistosoma mattheei</name>
    <dbReference type="NCBI Taxonomy" id="31246"/>
    <lineage>
        <taxon>Eukaryota</taxon>
        <taxon>Metazoa</taxon>
        <taxon>Spiralia</taxon>
        <taxon>Lophotrochozoa</taxon>
        <taxon>Platyhelminthes</taxon>
        <taxon>Trematoda</taxon>
        <taxon>Digenea</taxon>
        <taxon>Strigeidida</taxon>
        <taxon>Schistosomatoidea</taxon>
        <taxon>Schistosomatidae</taxon>
        <taxon>Schistosoma</taxon>
    </lineage>
</organism>
<evidence type="ECO:0000313" key="1">
    <source>
        <dbReference type="EMBL" id="VDP53945.1"/>
    </source>
</evidence>
<dbReference type="Proteomes" id="UP000269396">
    <property type="component" value="Unassembled WGS sequence"/>
</dbReference>
<accession>A0A183P7I3</accession>
<proteinExistence type="predicted"/>
<dbReference type="EMBL" id="UZAL01030469">
    <property type="protein sequence ID" value="VDP53945.1"/>
    <property type="molecule type" value="Genomic_DNA"/>
</dbReference>
<protein>
    <submittedName>
        <fullName evidence="1">Uncharacterized protein</fullName>
    </submittedName>
</protein>
<gene>
    <name evidence="1" type="ORF">SMTD_LOCUS10319</name>
</gene>
<reference evidence="1 2" key="1">
    <citation type="submission" date="2018-11" db="EMBL/GenBank/DDBJ databases">
        <authorList>
            <consortium name="Pathogen Informatics"/>
        </authorList>
    </citation>
    <scope>NUCLEOTIDE SEQUENCE [LARGE SCALE GENOMIC DNA]</scope>
    <source>
        <strain>Denwood</strain>
        <strain evidence="2">Zambia</strain>
    </source>
</reference>
<keyword evidence="2" id="KW-1185">Reference proteome</keyword>
<sequence length="150" mass="17194">MGNRLACCRQTWIEFHDESEEDCKNHPLPRVFGHENNGADFSEEDSGLKIENREPCVSCTRISVPEKPSVAYNLTQHISEREPEDVEFDPSLNASQHTLFLSGITPEYQTVYGTIEESYDTINKIVGKLAALNTQERIFVFYDESQFEGW</sequence>